<feature type="region of interest" description="Disordered" evidence="1">
    <location>
        <begin position="72"/>
        <end position="103"/>
    </location>
</feature>
<evidence type="ECO:0000313" key="3">
    <source>
        <dbReference type="Proteomes" id="UP000830375"/>
    </source>
</evidence>
<reference evidence="2 3" key="1">
    <citation type="submission" date="2022-01" db="EMBL/GenBank/DDBJ databases">
        <title>A high-quality chromosome-level genome assembly of rohu carp, Labeo rohita.</title>
        <authorList>
            <person name="Arick M.A. II"/>
            <person name="Hsu C.-Y."/>
            <person name="Magbanua Z."/>
            <person name="Pechanova O."/>
            <person name="Grover C."/>
            <person name="Miller E."/>
            <person name="Thrash A."/>
            <person name="Ezzel L."/>
            <person name="Alam S."/>
            <person name="Benzie J."/>
            <person name="Hamilton M."/>
            <person name="Karsi A."/>
            <person name="Lawrence M.L."/>
            <person name="Peterson D.G."/>
        </authorList>
    </citation>
    <scope>NUCLEOTIDE SEQUENCE [LARGE SCALE GENOMIC DNA]</scope>
    <source>
        <strain evidence="3">BAU-BD-2019</strain>
        <tissue evidence="2">Blood</tissue>
    </source>
</reference>
<feature type="compositionally biased region" description="Low complexity" evidence="1">
    <location>
        <begin position="221"/>
        <end position="238"/>
    </location>
</feature>
<organism evidence="2 3">
    <name type="scientific">Labeo rohita</name>
    <name type="common">Indian major carp</name>
    <name type="synonym">Cyprinus rohita</name>
    <dbReference type="NCBI Taxonomy" id="84645"/>
    <lineage>
        <taxon>Eukaryota</taxon>
        <taxon>Metazoa</taxon>
        <taxon>Chordata</taxon>
        <taxon>Craniata</taxon>
        <taxon>Vertebrata</taxon>
        <taxon>Euteleostomi</taxon>
        <taxon>Actinopterygii</taxon>
        <taxon>Neopterygii</taxon>
        <taxon>Teleostei</taxon>
        <taxon>Ostariophysi</taxon>
        <taxon>Cypriniformes</taxon>
        <taxon>Cyprinidae</taxon>
        <taxon>Labeoninae</taxon>
        <taxon>Labeonini</taxon>
        <taxon>Labeo</taxon>
    </lineage>
</organism>
<name>A0ABQ8LCI3_LABRO</name>
<dbReference type="Proteomes" id="UP000830375">
    <property type="component" value="Unassembled WGS sequence"/>
</dbReference>
<keyword evidence="3" id="KW-1185">Reference proteome</keyword>
<dbReference type="EMBL" id="JACTAM010000025">
    <property type="protein sequence ID" value="KAI2648422.1"/>
    <property type="molecule type" value="Genomic_DNA"/>
</dbReference>
<gene>
    <name evidence="2" type="ORF">H4Q32_018523</name>
</gene>
<comment type="caution">
    <text evidence="2">The sequence shown here is derived from an EMBL/GenBank/DDBJ whole genome shotgun (WGS) entry which is preliminary data.</text>
</comment>
<feature type="compositionally biased region" description="Polar residues" evidence="1">
    <location>
        <begin position="181"/>
        <end position="198"/>
    </location>
</feature>
<evidence type="ECO:0000313" key="2">
    <source>
        <dbReference type="EMBL" id="KAI2648422.1"/>
    </source>
</evidence>
<sequence length="309" mass="34146">MKKLRFCVLLSAKPPHVCFSLFNILKALRSARHDMHKQIVTAADLIWCSRNHCKCFLCLSIFAEQVKKESAKGCTSSRGDGQQDEKPSQEVARNASKKAAPGSSTKNVFARLLKVAQHYLMESGKYSGAARSSPAKRSPALGRLPKTRISTSFTQAQGRSRRNSSRRSQNSTLGGVKKEQLPSQDSVGGVTEDSTTRISVGRMKSFRPRPVGKVARRRSRGQSGRGSSLLLKNLSSRSQQTAAQTRVRPESSKSGECQETQISYVSRPYLNPRAPGGHRPAISTCPLLWKELTQEQMSHSSYENKHLAF</sequence>
<accession>A0ABQ8LCI3</accession>
<protein>
    <submittedName>
        <fullName evidence="2">Periplasmic nitrate reductase</fullName>
    </submittedName>
</protein>
<evidence type="ECO:0000256" key="1">
    <source>
        <dbReference type="SAM" id="MobiDB-lite"/>
    </source>
</evidence>
<feature type="region of interest" description="Disordered" evidence="1">
    <location>
        <begin position="125"/>
        <end position="260"/>
    </location>
</feature>
<feature type="compositionally biased region" description="Low complexity" evidence="1">
    <location>
        <begin position="127"/>
        <end position="140"/>
    </location>
</feature>
<proteinExistence type="predicted"/>
<feature type="compositionally biased region" description="Polar residues" evidence="1">
    <location>
        <begin position="148"/>
        <end position="158"/>
    </location>
</feature>